<dbReference type="OrthoDB" id="990365at2759"/>
<evidence type="ECO:0000259" key="1">
    <source>
        <dbReference type="Pfam" id="PF14111"/>
    </source>
</evidence>
<feature type="domain" description="DUF4283" evidence="1">
    <location>
        <begin position="163"/>
        <end position="227"/>
    </location>
</feature>
<dbReference type="EMBL" id="JAHUZN010000002">
    <property type="protein sequence ID" value="KAG8500690.1"/>
    <property type="molecule type" value="Genomic_DNA"/>
</dbReference>
<dbReference type="InterPro" id="IPR025558">
    <property type="entry name" value="DUF4283"/>
</dbReference>
<sequence>MRSTVIPGKENPCETFLGKVPNKFQAGFRECGRLSWESAVLSMLYRELCRAMESDKMSIGGCLLLCSHGLGGDCHFYVPCERPIHVPICDKAELCGTTQAARRYHTTRKQFLLGLKMKESGGDDGFRGDEISLLAKELIQLPVKNLMVEPNEKPTLLCTIWIEKSYNLDSFWAQMKSIWKMRKKLEIQLAWQNLFLIVFEIEEDLEIVMEGQPWLFRKKLVLFDWLTKPMERSQIQLNSSPFWIKIGPCFPEFDKKDLLHATGVAFRGVLRSEINGEFYRLKIQLDVQKPLRRGIFISIDNQRKSWISFKYEKLPMYGPKFVLAQ</sequence>
<dbReference type="PANTHER" id="PTHR31286:SF167">
    <property type="entry name" value="OS09G0268800 PROTEIN"/>
    <property type="match status" value="1"/>
</dbReference>
<evidence type="ECO:0000313" key="3">
    <source>
        <dbReference type="Proteomes" id="UP000701853"/>
    </source>
</evidence>
<proteinExistence type="predicted"/>
<dbReference type="PANTHER" id="PTHR31286">
    <property type="entry name" value="GLYCINE-RICH CELL WALL STRUCTURAL PROTEIN 1.8-LIKE"/>
    <property type="match status" value="1"/>
</dbReference>
<evidence type="ECO:0000313" key="2">
    <source>
        <dbReference type="EMBL" id="KAG8500690.1"/>
    </source>
</evidence>
<dbReference type="InterPro" id="IPR040256">
    <property type="entry name" value="At4g02000-like"/>
</dbReference>
<protein>
    <recommendedName>
        <fullName evidence="1">DUF4283 domain-containing protein</fullName>
    </recommendedName>
</protein>
<accession>A0A8J6DB53</accession>
<dbReference type="AlphaFoldDB" id="A0A8J6DB53"/>
<gene>
    <name evidence="2" type="ORF">CXB51_002841</name>
</gene>
<dbReference type="Proteomes" id="UP000701853">
    <property type="component" value="Chromosome 2"/>
</dbReference>
<keyword evidence="3" id="KW-1185">Reference proteome</keyword>
<reference evidence="2 3" key="1">
    <citation type="journal article" date="2021" name="bioRxiv">
        <title>The Gossypium anomalum genome as a resource for cotton improvement and evolutionary analysis of hybrid incompatibility.</title>
        <authorList>
            <person name="Grover C.E."/>
            <person name="Yuan D."/>
            <person name="Arick M.A."/>
            <person name="Miller E.R."/>
            <person name="Hu G."/>
            <person name="Peterson D.G."/>
            <person name="Wendel J.F."/>
            <person name="Udall J.A."/>
        </authorList>
    </citation>
    <scope>NUCLEOTIDE SEQUENCE [LARGE SCALE GENOMIC DNA]</scope>
    <source>
        <strain evidence="2">JFW-Udall</strain>
        <tissue evidence="2">Leaf</tissue>
    </source>
</reference>
<dbReference type="Pfam" id="PF14111">
    <property type="entry name" value="DUF4283"/>
    <property type="match status" value="1"/>
</dbReference>
<name>A0A8J6DB53_9ROSI</name>
<comment type="caution">
    <text evidence="2">The sequence shown here is derived from an EMBL/GenBank/DDBJ whole genome shotgun (WGS) entry which is preliminary data.</text>
</comment>
<organism evidence="2 3">
    <name type="scientific">Gossypium anomalum</name>
    <dbReference type="NCBI Taxonomy" id="47600"/>
    <lineage>
        <taxon>Eukaryota</taxon>
        <taxon>Viridiplantae</taxon>
        <taxon>Streptophyta</taxon>
        <taxon>Embryophyta</taxon>
        <taxon>Tracheophyta</taxon>
        <taxon>Spermatophyta</taxon>
        <taxon>Magnoliopsida</taxon>
        <taxon>eudicotyledons</taxon>
        <taxon>Gunneridae</taxon>
        <taxon>Pentapetalae</taxon>
        <taxon>rosids</taxon>
        <taxon>malvids</taxon>
        <taxon>Malvales</taxon>
        <taxon>Malvaceae</taxon>
        <taxon>Malvoideae</taxon>
        <taxon>Gossypium</taxon>
    </lineage>
</organism>